<proteinExistence type="predicted"/>
<feature type="region of interest" description="Disordered" evidence="1">
    <location>
        <begin position="1"/>
        <end position="58"/>
    </location>
</feature>
<feature type="compositionally biased region" description="Polar residues" evidence="1">
    <location>
        <begin position="10"/>
        <end position="19"/>
    </location>
</feature>
<accession>A0A8I2YTY3</accession>
<dbReference type="Proteomes" id="UP000683000">
    <property type="component" value="Unassembled WGS sequence"/>
</dbReference>
<evidence type="ECO:0000313" key="3">
    <source>
        <dbReference type="EMBL" id="KAG6376657.1"/>
    </source>
</evidence>
<feature type="transmembrane region" description="Helical" evidence="2">
    <location>
        <begin position="222"/>
        <end position="243"/>
    </location>
</feature>
<name>A0A8I2YTY3_9AGAM</name>
<feature type="transmembrane region" description="Helical" evidence="2">
    <location>
        <begin position="195"/>
        <end position="215"/>
    </location>
</feature>
<keyword evidence="4" id="KW-1185">Reference proteome</keyword>
<dbReference type="AlphaFoldDB" id="A0A8I2YTY3"/>
<keyword evidence="2" id="KW-1133">Transmembrane helix</keyword>
<gene>
    <name evidence="3" type="ORF">JVT61DRAFT_1649</name>
</gene>
<sequence>MAQPLDHPDTSPTQATSIQYKDDNSLTVHDVNVDKNMDDMAGRDKETNVDESMDDPSVKNTTHDLAQDTHDMDTDDVPSINNTALDNIHILTTDTSEEDVCGFTSEEEFMKPPLLNIIETPQHRTTTDLCPIGIPLHLPKVVSFQHNQSITVCQCPLITVMVSSHSYSLHPFQNVGLPRMLHPVCPQRFNTVNPSFLLIVPGCWITLYTAPYVYAVKRHPHLSLFTLSLFVSFMHYTLTLMSLPL</sequence>
<evidence type="ECO:0000256" key="1">
    <source>
        <dbReference type="SAM" id="MobiDB-lite"/>
    </source>
</evidence>
<organism evidence="3 4">
    <name type="scientific">Boletus reticuloceps</name>
    <dbReference type="NCBI Taxonomy" id="495285"/>
    <lineage>
        <taxon>Eukaryota</taxon>
        <taxon>Fungi</taxon>
        <taxon>Dikarya</taxon>
        <taxon>Basidiomycota</taxon>
        <taxon>Agaricomycotina</taxon>
        <taxon>Agaricomycetes</taxon>
        <taxon>Agaricomycetidae</taxon>
        <taxon>Boletales</taxon>
        <taxon>Boletineae</taxon>
        <taxon>Boletaceae</taxon>
        <taxon>Boletoideae</taxon>
        <taxon>Boletus</taxon>
    </lineage>
</organism>
<reference evidence="3" key="1">
    <citation type="submission" date="2021-03" db="EMBL/GenBank/DDBJ databases">
        <title>Evolutionary innovations through gain and loss of genes in the ectomycorrhizal Boletales.</title>
        <authorList>
            <person name="Wu G."/>
            <person name="Miyauchi S."/>
            <person name="Morin E."/>
            <person name="Yang Z.-L."/>
            <person name="Xu J."/>
            <person name="Martin F.M."/>
        </authorList>
    </citation>
    <scope>NUCLEOTIDE SEQUENCE</scope>
    <source>
        <strain evidence="3">BR01</strain>
    </source>
</reference>
<feature type="compositionally biased region" description="Basic and acidic residues" evidence="1">
    <location>
        <begin position="31"/>
        <end position="48"/>
    </location>
</feature>
<evidence type="ECO:0000256" key="2">
    <source>
        <dbReference type="SAM" id="Phobius"/>
    </source>
</evidence>
<comment type="caution">
    <text evidence="3">The sequence shown here is derived from an EMBL/GenBank/DDBJ whole genome shotgun (WGS) entry which is preliminary data.</text>
</comment>
<keyword evidence="2" id="KW-0472">Membrane</keyword>
<evidence type="ECO:0000313" key="4">
    <source>
        <dbReference type="Proteomes" id="UP000683000"/>
    </source>
</evidence>
<protein>
    <submittedName>
        <fullName evidence="3">Uncharacterized protein</fullName>
    </submittedName>
</protein>
<keyword evidence="2" id="KW-0812">Transmembrane</keyword>
<dbReference type="EMBL" id="JAGFBS010000011">
    <property type="protein sequence ID" value="KAG6376657.1"/>
    <property type="molecule type" value="Genomic_DNA"/>
</dbReference>